<keyword evidence="2" id="KW-1185">Reference proteome</keyword>
<dbReference type="AlphaFoldDB" id="A0A6G5REH5"/>
<protein>
    <submittedName>
        <fullName evidence="1">Uncharacterized protein</fullName>
    </submittedName>
</protein>
<accession>A0A6G5REH5</accession>
<evidence type="ECO:0000313" key="1">
    <source>
        <dbReference type="EMBL" id="QCD55982.1"/>
    </source>
</evidence>
<sequence>MPGLCGDEFSQISMRKWNSESGLLNGFPRGGELVWHVLFPVIRATGRFIPRFKLVSDHCVEEITVGARHSFLLYQQFEIGAGLGEVSHVVIVPYDAVQKADQMGGEQRYGIRPFKPYDKLRGVSLR</sequence>
<reference evidence="1 2" key="1">
    <citation type="submission" date="2017-06" db="EMBL/GenBank/DDBJ databases">
        <title>Complete Genome Sequence of Streptomyces hawaiiensis NRRL 15010 and insights into acyldepsipeptides biosynthesis.</title>
        <authorList>
            <person name="Mariita R.M."/>
            <person name="Sello J.K."/>
        </authorList>
    </citation>
    <scope>NUCLEOTIDE SEQUENCE [LARGE SCALE GENOMIC DNA]</scope>
    <source>
        <strain evidence="1 2">ATCC 12236</strain>
    </source>
</reference>
<organism evidence="1 2">
    <name type="scientific">Streptomyces hawaiiensis</name>
    <dbReference type="NCBI Taxonomy" id="67305"/>
    <lineage>
        <taxon>Bacteria</taxon>
        <taxon>Bacillati</taxon>
        <taxon>Actinomycetota</taxon>
        <taxon>Actinomycetes</taxon>
        <taxon>Kitasatosporales</taxon>
        <taxon>Streptomycetaceae</taxon>
        <taxon>Streptomyces</taxon>
    </lineage>
</organism>
<gene>
    <name evidence="1" type="ORF">CEB94_14755</name>
</gene>
<dbReference type="Proteomes" id="UP000495940">
    <property type="component" value="Chromosome"/>
</dbReference>
<evidence type="ECO:0000313" key="2">
    <source>
        <dbReference type="Proteomes" id="UP000495940"/>
    </source>
</evidence>
<proteinExistence type="predicted"/>
<name>A0A6G5REH5_9ACTN</name>
<dbReference type="KEGG" id="shaw:CEB94_14755"/>
<dbReference type="EMBL" id="CP021978">
    <property type="protein sequence ID" value="QCD55982.1"/>
    <property type="molecule type" value="Genomic_DNA"/>
</dbReference>